<comment type="function">
    <text evidence="1">Binds the second messenger bis-(3'-5') cyclic dimeric guanosine monophosphate (c-di-GMP). Can bind two c-di-GMP molecules per monomer. May play a role in bacterial second-messenger regulated processes. Binding to c-di-GMP induces a conformational change of the C- and N-termini resulting in the exposure of a highly negative surface on one side of the protein to a possible effector protein.</text>
</comment>
<evidence type="ECO:0000313" key="3">
    <source>
        <dbReference type="EMBL" id="PXF32983.1"/>
    </source>
</evidence>
<evidence type="ECO:0000313" key="4">
    <source>
        <dbReference type="Proteomes" id="UP000248090"/>
    </source>
</evidence>
<dbReference type="InterPro" id="IPR009875">
    <property type="entry name" value="PilZ_domain"/>
</dbReference>
<sequence length="123" mass="13975">MDNKINRRRFTRLPLEMLADLTTSKDRYTVTVLDVSLHGVLLMQPEQMEPLIGEAARVDLALSEEVTIQMPVTIVHAEEGLLGCEVRAIDVESLAHLRRMLELNLGDTTLVERELVQLLEKQQ</sequence>
<proteinExistence type="predicted"/>
<dbReference type="Pfam" id="PF07238">
    <property type="entry name" value="PilZ"/>
    <property type="match status" value="1"/>
</dbReference>
<keyword evidence="1" id="KW-0547">Nucleotide-binding</keyword>
<accession>A0ABX5M5V7</accession>
<keyword evidence="4" id="KW-1185">Reference proteome</keyword>
<protein>
    <recommendedName>
        <fullName evidence="1">Cyclic diguanosine monophosphate-binding protein</fullName>
        <shortName evidence="1">c-di-GMP-binding protein</shortName>
    </recommendedName>
    <alternativeName>
        <fullName evidence="1">Pilz domain-containing protein</fullName>
    </alternativeName>
</protein>
<feature type="domain" description="PilZ" evidence="2">
    <location>
        <begin position="6"/>
        <end position="102"/>
    </location>
</feature>
<dbReference type="EMBL" id="LAPT01000003">
    <property type="protein sequence ID" value="PXF32983.1"/>
    <property type="molecule type" value="Genomic_DNA"/>
</dbReference>
<dbReference type="RefSeq" id="WP_110185660.1">
    <property type="nucleotide sequence ID" value="NZ_CP177354.1"/>
</dbReference>
<dbReference type="SUPFAM" id="SSF141371">
    <property type="entry name" value="PilZ domain-like"/>
    <property type="match status" value="1"/>
</dbReference>
<organism evidence="3 4">
    <name type="scientific">Pokkaliibacter plantistimulans</name>
    <dbReference type="NCBI Taxonomy" id="1635171"/>
    <lineage>
        <taxon>Bacteria</taxon>
        <taxon>Pseudomonadati</taxon>
        <taxon>Pseudomonadota</taxon>
        <taxon>Gammaproteobacteria</taxon>
        <taxon>Oceanospirillales</taxon>
        <taxon>Balneatrichaceae</taxon>
        <taxon>Pokkaliibacter</taxon>
    </lineage>
</organism>
<evidence type="ECO:0000259" key="2">
    <source>
        <dbReference type="Pfam" id="PF07238"/>
    </source>
</evidence>
<dbReference type="Proteomes" id="UP000248090">
    <property type="component" value="Unassembled WGS sequence"/>
</dbReference>
<name>A0ABX5M5V7_9GAMM</name>
<comment type="subunit">
    <text evidence="1">Monomer in both c-di-GMP-bound and free forms.</text>
</comment>
<dbReference type="InterPro" id="IPR027021">
    <property type="entry name" value="C-di-GMP_BP_PA4608"/>
</dbReference>
<comment type="caution">
    <text evidence="3">The sequence shown here is derived from an EMBL/GenBank/DDBJ whole genome shotgun (WGS) entry which is preliminary data.</text>
</comment>
<evidence type="ECO:0000256" key="1">
    <source>
        <dbReference type="PIRNR" id="PIRNR028141"/>
    </source>
</evidence>
<keyword evidence="1" id="KW-0973">c-di-GMP</keyword>
<gene>
    <name evidence="3" type="ORF">WH50_01070</name>
</gene>
<dbReference type="Gene3D" id="2.40.10.220">
    <property type="entry name" value="predicted glycosyltransferase like domains"/>
    <property type="match status" value="1"/>
</dbReference>
<dbReference type="PIRSF" id="PIRSF028141">
    <property type="entry name" value="C-di-GMP_BP_PA4608"/>
    <property type="match status" value="1"/>
</dbReference>
<reference evidence="3 4" key="1">
    <citation type="submission" date="2015-03" db="EMBL/GenBank/DDBJ databases">
        <authorList>
            <person name="Krishnan R."/>
            <person name="Midha S."/>
            <person name="Patil P.B."/>
            <person name="Rameshkumar N."/>
        </authorList>
    </citation>
    <scope>NUCLEOTIDE SEQUENCE [LARGE SCALE GENOMIC DNA]</scope>
    <source>
        <strain evidence="3 4">L1E11</strain>
    </source>
</reference>